<evidence type="ECO:0000256" key="9">
    <source>
        <dbReference type="ARBA" id="ARBA00049563"/>
    </source>
</evidence>
<feature type="binding site" evidence="10">
    <location>
        <begin position="6"/>
        <end position="11"/>
    </location>
    <ligand>
        <name>substrate</name>
    </ligand>
</feature>
<dbReference type="GO" id="GO:0005524">
    <property type="term" value="F:ATP binding"/>
    <property type="evidence" value="ECO:0007669"/>
    <property type="project" value="UniProtKB-UniRule"/>
</dbReference>
<evidence type="ECO:0000256" key="11">
    <source>
        <dbReference type="RuleBase" id="RU003783"/>
    </source>
</evidence>
<dbReference type="PANTHER" id="PTHR11088:SF60">
    <property type="entry name" value="TRNA DIMETHYLALLYLTRANSFERASE"/>
    <property type="match status" value="1"/>
</dbReference>
<keyword evidence="7 10" id="KW-0067">ATP-binding</keyword>
<keyword evidence="6 10" id="KW-0547">Nucleotide-binding</keyword>
<dbReference type="AlphaFoldDB" id="A0A227KQJ0"/>
<dbReference type="InterPro" id="IPR039657">
    <property type="entry name" value="Dimethylallyltransferase"/>
</dbReference>
<dbReference type="HAMAP" id="MF_00185">
    <property type="entry name" value="IPP_trans"/>
    <property type="match status" value="1"/>
</dbReference>
<dbReference type="GO" id="GO:0006400">
    <property type="term" value="P:tRNA modification"/>
    <property type="evidence" value="ECO:0007669"/>
    <property type="project" value="TreeGrafter"/>
</dbReference>
<dbReference type="InterPro" id="IPR027417">
    <property type="entry name" value="P-loop_NTPase"/>
</dbReference>
<feature type="site" description="Interaction with substrate tRNA" evidence="10">
    <location>
        <position position="95"/>
    </location>
</feature>
<evidence type="ECO:0000313" key="15">
    <source>
        <dbReference type="Proteomes" id="UP000214610"/>
    </source>
</evidence>
<feature type="binding site" evidence="10">
    <location>
        <begin position="4"/>
        <end position="11"/>
    </location>
    <ligand>
        <name>ATP</name>
        <dbReference type="ChEBI" id="CHEBI:30616"/>
    </ligand>
</feature>
<dbReference type="NCBIfam" id="TIGR00174">
    <property type="entry name" value="miaA"/>
    <property type="match status" value="1"/>
</dbReference>
<dbReference type="EMBL" id="NHMP01000002">
    <property type="protein sequence ID" value="OXE50419.1"/>
    <property type="molecule type" value="Genomic_DNA"/>
</dbReference>
<comment type="function">
    <text evidence="2 10 12">Catalyzes the transfer of a dimethylallyl group onto the adenine at position 37 in tRNAs that read codons beginning with uridine, leading to the formation of N6-(dimethylallyl)adenosine (i(6)A).</text>
</comment>
<keyword evidence="4 10" id="KW-0808">Transferase</keyword>
<dbReference type="GO" id="GO:0052381">
    <property type="term" value="F:tRNA dimethylallyltransferase activity"/>
    <property type="evidence" value="ECO:0007669"/>
    <property type="project" value="UniProtKB-UniRule"/>
</dbReference>
<comment type="similarity">
    <text evidence="3 10 13">Belongs to the IPP transferase family.</text>
</comment>
<evidence type="ECO:0000256" key="4">
    <source>
        <dbReference type="ARBA" id="ARBA00022679"/>
    </source>
</evidence>
<comment type="catalytic activity">
    <reaction evidence="9 10 11">
        <text>adenosine(37) in tRNA + dimethylallyl diphosphate = N(6)-dimethylallyladenosine(37) in tRNA + diphosphate</text>
        <dbReference type="Rhea" id="RHEA:26482"/>
        <dbReference type="Rhea" id="RHEA-COMP:10162"/>
        <dbReference type="Rhea" id="RHEA-COMP:10375"/>
        <dbReference type="ChEBI" id="CHEBI:33019"/>
        <dbReference type="ChEBI" id="CHEBI:57623"/>
        <dbReference type="ChEBI" id="CHEBI:74411"/>
        <dbReference type="ChEBI" id="CHEBI:74415"/>
        <dbReference type="EC" id="2.5.1.75"/>
    </reaction>
</comment>
<evidence type="ECO:0000313" key="14">
    <source>
        <dbReference type="EMBL" id="OXE50419.1"/>
    </source>
</evidence>
<evidence type="ECO:0000256" key="7">
    <source>
        <dbReference type="ARBA" id="ARBA00022840"/>
    </source>
</evidence>
<dbReference type="FunFam" id="1.10.20.140:FF:000001">
    <property type="entry name" value="tRNA dimethylallyltransferase"/>
    <property type="match status" value="1"/>
</dbReference>
<evidence type="ECO:0000256" key="5">
    <source>
        <dbReference type="ARBA" id="ARBA00022694"/>
    </source>
</evidence>
<evidence type="ECO:0000256" key="3">
    <source>
        <dbReference type="ARBA" id="ARBA00005842"/>
    </source>
</evidence>
<evidence type="ECO:0000256" key="13">
    <source>
        <dbReference type="RuleBase" id="RU003785"/>
    </source>
</evidence>
<sequence>MLLGPTASGKTALALKAAKMVPCEVISIDSALVYKKMNIGTAKPTKEELEQVPHHLIDIIEPTEAYSTASFVSDCERLVKEIRARGRLPIIVGGTMLYAKALREGLSELPTSTPEVRDKIGNLLKEKGLSFLYEALKKVDPDSARRLSPNDTQRISRALEVYDLSGRPLTSFFGEAKGTELNIPTFALFPEDRKELHRRIALRFEQMLGNGFLDEVRSLKEIPGLTKDHSSIRCVGYRQAWDYLDGLTSFDEFKEAGIAATRQLAKRQITWLRSMKDVTLLNGTSQENENTFLEACRLAAT</sequence>
<dbReference type="SUPFAM" id="SSF52540">
    <property type="entry name" value="P-loop containing nucleoside triphosphate hydrolases"/>
    <property type="match status" value="1"/>
</dbReference>
<dbReference type="Pfam" id="PF01715">
    <property type="entry name" value="IPPT"/>
    <property type="match status" value="1"/>
</dbReference>
<keyword evidence="5 10" id="KW-0819">tRNA processing</keyword>
<dbReference type="EC" id="2.5.1.75" evidence="10"/>
<gene>
    <name evidence="10" type="primary">miaA</name>
    <name evidence="14" type="ORF">ADH67_04730</name>
</gene>
<evidence type="ECO:0000256" key="6">
    <source>
        <dbReference type="ARBA" id="ARBA00022741"/>
    </source>
</evidence>
<dbReference type="PANTHER" id="PTHR11088">
    <property type="entry name" value="TRNA DIMETHYLALLYLTRANSFERASE"/>
    <property type="match status" value="1"/>
</dbReference>
<dbReference type="RefSeq" id="WP_066595833.1">
    <property type="nucleotide sequence ID" value="NZ_CAJTBZ010000005.1"/>
</dbReference>
<feature type="region of interest" description="Interaction with substrate tRNA" evidence="10">
    <location>
        <begin position="153"/>
        <end position="157"/>
    </location>
</feature>
<evidence type="ECO:0000256" key="2">
    <source>
        <dbReference type="ARBA" id="ARBA00003213"/>
    </source>
</evidence>
<evidence type="ECO:0000256" key="12">
    <source>
        <dbReference type="RuleBase" id="RU003784"/>
    </source>
</evidence>
<evidence type="ECO:0000256" key="10">
    <source>
        <dbReference type="HAMAP-Rule" id="MF_00185"/>
    </source>
</evidence>
<comment type="cofactor">
    <cofactor evidence="1 10">
        <name>Mg(2+)</name>
        <dbReference type="ChEBI" id="CHEBI:18420"/>
    </cofactor>
</comment>
<name>A0A227KQJ0_9BURK</name>
<feature type="site" description="Interaction with substrate tRNA" evidence="10">
    <location>
        <position position="117"/>
    </location>
</feature>
<reference evidence="15" key="1">
    <citation type="submission" date="2017-05" db="EMBL/GenBank/DDBJ databases">
        <title>Improved OligoMM genomes.</title>
        <authorList>
            <person name="Garzetti D."/>
        </authorList>
    </citation>
    <scope>NUCLEOTIDE SEQUENCE [LARGE SCALE GENOMIC DNA]</scope>
    <source>
        <strain evidence="15">YL45</strain>
    </source>
</reference>
<dbReference type="GeneID" id="78361855"/>
<keyword evidence="8 10" id="KW-0460">Magnesium</keyword>
<dbReference type="Gene3D" id="1.10.20.140">
    <property type="match status" value="1"/>
</dbReference>
<comment type="caution">
    <text evidence="14">The sequence shown here is derived from an EMBL/GenBank/DDBJ whole genome shotgun (WGS) entry which is preliminary data.</text>
</comment>
<comment type="subunit">
    <text evidence="10">Monomer.</text>
</comment>
<organism evidence="14 15">
    <name type="scientific">Turicimonas muris</name>
    <dbReference type="NCBI Taxonomy" id="1796652"/>
    <lineage>
        <taxon>Bacteria</taxon>
        <taxon>Pseudomonadati</taxon>
        <taxon>Pseudomonadota</taxon>
        <taxon>Betaproteobacteria</taxon>
        <taxon>Burkholderiales</taxon>
        <taxon>Sutterellaceae</taxon>
        <taxon>Turicimonas</taxon>
    </lineage>
</organism>
<dbReference type="Proteomes" id="UP000214610">
    <property type="component" value="Unassembled WGS sequence"/>
</dbReference>
<proteinExistence type="inferred from homology"/>
<evidence type="ECO:0000256" key="1">
    <source>
        <dbReference type="ARBA" id="ARBA00001946"/>
    </source>
</evidence>
<feature type="region of interest" description="Interaction with substrate tRNA" evidence="10">
    <location>
        <begin position="233"/>
        <end position="238"/>
    </location>
</feature>
<feature type="region of interest" description="Interaction with substrate tRNA" evidence="10">
    <location>
        <begin position="266"/>
        <end position="273"/>
    </location>
</feature>
<protein>
    <recommendedName>
        <fullName evidence="10">tRNA dimethylallyltransferase</fullName>
        <ecNumber evidence="10">2.5.1.75</ecNumber>
    </recommendedName>
    <alternativeName>
        <fullName evidence="10">Dimethylallyl diphosphate:tRNA dimethylallyltransferase</fullName>
        <shortName evidence="10">DMAPP:tRNA dimethylallyltransferase</shortName>
        <shortName evidence="10">DMATase</shortName>
    </alternativeName>
    <alternativeName>
        <fullName evidence="10">Isopentenyl-diphosphate:tRNA isopentenyltransferase</fullName>
        <shortName evidence="10">IPP transferase</shortName>
        <shortName evidence="10">IPPT</shortName>
        <shortName evidence="10">IPTase</shortName>
    </alternativeName>
</protein>
<feature type="region of interest" description="Interaction with substrate tRNA" evidence="10">
    <location>
        <begin position="29"/>
        <end position="32"/>
    </location>
</feature>
<dbReference type="InterPro" id="IPR018022">
    <property type="entry name" value="IPT"/>
</dbReference>
<evidence type="ECO:0000256" key="8">
    <source>
        <dbReference type="ARBA" id="ARBA00022842"/>
    </source>
</evidence>
<keyword evidence="15" id="KW-1185">Reference proteome</keyword>
<accession>A0A227KQJ0</accession>
<dbReference type="Gene3D" id="3.40.50.300">
    <property type="entry name" value="P-loop containing nucleotide triphosphate hydrolases"/>
    <property type="match status" value="1"/>
</dbReference>